<dbReference type="EC" id="1.1.1.25" evidence="4"/>
<dbReference type="SUPFAM" id="SSF51735">
    <property type="entry name" value="NAD(P)-binding Rossmann-fold domains"/>
    <property type="match status" value="1"/>
</dbReference>
<dbReference type="GO" id="GO:0009073">
    <property type="term" value="P:aromatic amino acid family biosynthetic process"/>
    <property type="evidence" value="ECO:0007669"/>
    <property type="project" value="UniProtKB-KW"/>
</dbReference>
<keyword evidence="5" id="KW-1185">Reference proteome</keyword>
<accession>A0A7W3J6P6</accession>
<keyword evidence="2" id="KW-0028">Amino-acid biosynthesis</keyword>
<dbReference type="InterPro" id="IPR022893">
    <property type="entry name" value="Shikimate_DH_fam"/>
</dbReference>
<organism evidence="4 5">
    <name type="scientific">Promicromonospora sukumoe</name>
    <dbReference type="NCBI Taxonomy" id="88382"/>
    <lineage>
        <taxon>Bacteria</taxon>
        <taxon>Bacillati</taxon>
        <taxon>Actinomycetota</taxon>
        <taxon>Actinomycetes</taxon>
        <taxon>Micrococcales</taxon>
        <taxon>Promicromonosporaceae</taxon>
        <taxon>Promicromonospora</taxon>
    </lineage>
</organism>
<evidence type="ECO:0000256" key="2">
    <source>
        <dbReference type="ARBA" id="ARBA00023141"/>
    </source>
</evidence>
<comment type="caution">
    <text evidence="4">The sequence shown here is derived from an EMBL/GenBank/DDBJ whole genome shotgun (WGS) entry which is preliminary data.</text>
</comment>
<protein>
    <submittedName>
        <fullName evidence="4">Shikimate dehydrogenase</fullName>
        <ecNumber evidence="4">1.1.1.25</ecNumber>
    </submittedName>
</protein>
<proteinExistence type="predicted"/>
<dbReference type="NCBIfam" id="NF009201">
    <property type="entry name" value="PRK12549.1"/>
    <property type="match status" value="1"/>
</dbReference>
<dbReference type="GO" id="GO:0050661">
    <property type="term" value="F:NADP binding"/>
    <property type="evidence" value="ECO:0007669"/>
    <property type="project" value="TreeGrafter"/>
</dbReference>
<reference evidence="4 5" key="1">
    <citation type="submission" date="2020-07" db="EMBL/GenBank/DDBJ databases">
        <title>Sequencing the genomes of 1000 actinobacteria strains.</title>
        <authorList>
            <person name="Klenk H.-P."/>
        </authorList>
    </citation>
    <scope>NUCLEOTIDE SEQUENCE [LARGE SCALE GENOMIC DNA]</scope>
    <source>
        <strain evidence="4 5">DSM 44121</strain>
    </source>
</reference>
<dbReference type="CDD" id="cd01065">
    <property type="entry name" value="NAD_bind_Shikimate_DH"/>
    <property type="match status" value="1"/>
</dbReference>
<evidence type="ECO:0000313" key="5">
    <source>
        <dbReference type="Proteomes" id="UP000540568"/>
    </source>
</evidence>
<evidence type="ECO:0000256" key="1">
    <source>
        <dbReference type="ARBA" id="ARBA00004871"/>
    </source>
</evidence>
<evidence type="ECO:0000259" key="3">
    <source>
        <dbReference type="Pfam" id="PF08501"/>
    </source>
</evidence>
<dbReference type="Gene3D" id="3.40.50.720">
    <property type="entry name" value="NAD(P)-binding Rossmann-like Domain"/>
    <property type="match status" value="1"/>
</dbReference>
<dbReference type="InterPro" id="IPR036291">
    <property type="entry name" value="NAD(P)-bd_dom_sf"/>
</dbReference>
<dbReference type="PANTHER" id="PTHR21089">
    <property type="entry name" value="SHIKIMATE DEHYDROGENASE"/>
    <property type="match status" value="1"/>
</dbReference>
<dbReference type="GO" id="GO:0004764">
    <property type="term" value="F:shikimate 3-dehydrogenase (NADP+) activity"/>
    <property type="evidence" value="ECO:0007669"/>
    <property type="project" value="UniProtKB-EC"/>
</dbReference>
<dbReference type="RefSeq" id="WP_182614828.1">
    <property type="nucleotide sequence ID" value="NZ_BAAATF010000005.1"/>
</dbReference>
<gene>
    <name evidence="4" type="ORF">FHX71_001157</name>
</gene>
<dbReference type="GO" id="GO:0009423">
    <property type="term" value="P:chorismate biosynthetic process"/>
    <property type="evidence" value="ECO:0007669"/>
    <property type="project" value="TreeGrafter"/>
</dbReference>
<dbReference type="GO" id="GO:0019632">
    <property type="term" value="P:shikimate metabolic process"/>
    <property type="evidence" value="ECO:0007669"/>
    <property type="project" value="TreeGrafter"/>
</dbReference>
<dbReference type="Gene3D" id="3.40.50.10860">
    <property type="entry name" value="Leucine Dehydrogenase, chain A, domain 1"/>
    <property type="match status" value="1"/>
</dbReference>
<dbReference type="PANTHER" id="PTHR21089:SF1">
    <property type="entry name" value="BIFUNCTIONAL 3-DEHYDROQUINATE DEHYDRATASE_SHIKIMATE DEHYDROGENASE, CHLOROPLASTIC"/>
    <property type="match status" value="1"/>
</dbReference>
<dbReference type="SUPFAM" id="SSF53223">
    <property type="entry name" value="Aminoacid dehydrogenase-like, N-terminal domain"/>
    <property type="match status" value="1"/>
</dbReference>
<name>A0A7W3J6P6_9MICO</name>
<keyword evidence="4" id="KW-0560">Oxidoreductase</keyword>
<dbReference type="InterPro" id="IPR046346">
    <property type="entry name" value="Aminoacid_DH-like_N_sf"/>
</dbReference>
<dbReference type="Proteomes" id="UP000540568">
    <property type="component" value="Unassembled WGS sequence"/>
</dbReference>
<dbReference type="AlphaFoldDB" id="A0A7W3J6P6"/>
<keyword evidence="2" id="KW-0057">Aromatic amino acid biosynthesis</keyword>
<comment type="pathway">
    <text evidence="1">Metabolic intermediate biosynthesis; chorismate biosynthesis; chorismate from D-erythrose 4-phosphate and phosphoenolpyruvate: step 4/7.</text>
</comment>
<dbReference type="GO" id="GO:0005829">
    <property type="term" value="C:cytosol"/>
    <property type="evidence" value="ECO:0007669"/>
    <property type="project" value="TreeGrafter"/>
</dbReference>
<sequence>MTPRGRDERPGRRYRVALLGNGIGASLSPALHVAEARHLGLDYTYRTVDLLGRARVDLGAELRLLEDAGYAATNVTHPYKQAVLEHVTDLSPTARRLGSANLVLLDGGRRTAHNTDQPGFRGALAGFLGDDGARGTVLQVGAGGAGRATVAALLDLGVGTVVVHDADPAAVATLLDRFTDAVGPQGSGPPRLLGSGGRLEHWLPRADGVVHVTPVGMAEHPGVAFDVGRLGPAAWVAEVVYRPLETELLRRARARGLATLDGGGMAVGQAVESLRLITGLEPDAARMHAHFRRLVAGPDTSAAPDPLEEA</sequence>
<dbReference type="EMBL" id="JACGWV010000001">
    <property type="protein sequence ID" value="MBA8807215.1"/>
    <property type="molecule type" value="Genomic_DNA"/>
</dbReference>
<dbReference type="Pfam" id="PF08501">
    <property type="entry name" value="Shikimate_dh_N"/>
    <property type="match status" value="1"/>
</dbReference>
<feature type="domain" description="Shikimate dehydrogenase substrate binding N-terminal" evidence="3">
    <location>
        <begin position="18"/>
        <end position="103"/>
    </location>
</feature>
<evidence type="ECO:0000313" key="4">
    <source>
        <dbReference type="EMBL" id="MBA8807215.1"/>
    </source>
</evidence>
<dbReference type="InterPro" id="IPR013708">
    <property type="entry name" value="Shikimate_DH-bd_N"/>
</dbReference>